<feature type="transmembrane region" description="Helical" evidence="6">
    <location>
        <begin position="70"/>
        <end position="91"/>
    </location>
</feature>
<dbReference type="Gene3D" id="3.30.40.10">
    <property type="entry name" value="Zinc/RING finger domain, C3HC4 (zinc finger)"/>
    <property type="match status" value="1"/>
</dbReference>
<dbReference type="SUPFAM" id="SSF57850">
    <property type="entry name" value="RING/U-box"/>
    <property type="match status" value="1"/>
</dbReference>
<protein>
    <recommendedName>
        <fullName evidence="7">RING-type domain-containing protein</fullName>
    </recommendedName>
</protein>
<comment type="caution">
    <text evidence="8">The sequence shown here is derived from an EMBL/GenBank/DDBJ whole genome shotgun (WGS) entry which is preliminary data.</text>
</comment>
<feature type="region of interest" description="Disordered" evidence="5">
    <location>
        <begin position="907"/>
        <end position="1001"/>
    </location>
</feature>
<evidence type="ECO:0000313" key="9">
    <source>
        <dbReference type="Proteomes" id="UP001642484"/>
    </source>
</evidence>
<dbReference type="InterPro" id="IPR001841">
    <property type="entry name" value="Znf_RING"/>
</dbReference>
<feature type="compositionally biased region" description="Low complexity" evidence="5">
    <location>
        <begin position="912"/>
        <end position="943"/>
    </location>
</feature>
<evidence type="ECO:0000256" key="4">
    <source>
        <dbReference type="PROSITE-ProRule" id="PRU00175"/>
    </source>
</evidence>
<evidence type="ECO:0000256" key="2">
    <source>
        <dbReference type="ARBA" id="ARBA00022771"/>
    </source>
</evidence>
<feature type="region of interest" description="Disordered" evidence="5">
    <location>
        <begin position="641"/>
        <end position="690"/>
    </location>
</feature>
<feature type="non-terminal residue" evidence="8">
    <location>
        <position position="1"/>
    </location>
</feature>
<proteinExistence type="predicted"/>
<reference evidence="8 9" key="1">
    <citation type="submission" date="2024-02" db="EMBL/GenBank/DDBJ databases">
        <authorList>
            <person name="Chen Y."/>
            <person name="Shah S."/>
            <person name="Dougan E. K."/>
            <person name="Thang M."/>
            <person name="Chan C."/>
        </authorList>
    </citation>
    <scope>NUCLEOTIDE SEQUENCE [LARGE SCALE GENOMIC DNA]</scope>
</reference>
<keyword evidence="6" id="KW-1133">Transmembrane helix</keyword>
<feature type="compositionally biased region" description="Basic and acidic residues" evidence="5">
    <location>
        <begin position="334"/>
        <end position="347"/>
    </location>
</feature>
<evidence type="ECO:0000259" key="7">
    <source>
        <dbReference type="PROSITE" id="PS50089"/>
    </source>
</evidence>
<dbReference type="PROSITE" id="PS50089">
    <property type="entry name" value="ZF_RING_2"/>
    <property type="match status" value="1"/>
</dbReference>
<dbReference type="Pfam" id="PF13639">
    <property type="entry name" value="zf-RING_2"/>
    <property type="match status" value="1"/>
</dbReference>
<feature type="compositionally biased region" description="Low complexity" evidence="5">
    <location>
        <begin position="963"/>
        <end position="974"/>
    </location>
</feature>
<dbReference type="PANTHER" id="PTHR45969:SF69">
    <property type="entry name" value="FINGER DOMAIN PROTEIN, PUTATIVE (AFU_ORTHOLOGUE AFUA_3G12190)-RELATED"/>
    <property type="match status" value="1"/>
</dbReference>
<dbReference type="EMBL" id="CAXAMN010026002">
    <property type="protein sequence ID" value="CAK9099815.1"/>
    <property type="molecule type" value="Genomic_DNA"/>
</dbReference>
<sequence length="1001" mass="108568">SKELIVVKGVRKSRPILSRCNAAVCKQKRMLLFAMIMLAQGTQATTEVLTDDAVVHAVSASASFVARSRVFVYVMLLASIGAILCMMQPFAASMRLPPRYDPSDPSQTFRTWSQDLMLWSISSELQPHQQAAMIISQLSGPARELARSITPQELFQGGVHNGNHLDPVSYLAQGLASRFAPLDDETRLRAAQDLLAFQRRQGETVDALITRFELTRSRARNDGGGAQVSVETGSLLLLRACGVTAEQFQALTQPFGFRLPSNDEQFNALCAQRHMYAEQLHFATYEVPPDAPTREDDDASWFRVSYGARSVEPSEQQTPSRAASRVADEAEVQDTPRHRGGEPEHVRLTPNFPSGEEEDPLWVNDPWMSWHHNLSQSSQAPFEQTPGMHTPFGSSQTSPMFAMPDMRFNVSSSHQMPQVAASSNAMPSSFVMNAAQNNSWNMPYAVPGTMPSMPFVSQVNMSMPSSAASIPEVSAIANATQMPVSSATRESSSPSFVPAWFMNSGTQSSAYASQISSVPNPAQQQSTTDTAVNQLTSVFSEIHAHSRSVSRGSRSEPSQQEEGRARVFSNTCTICLTAFEQGDDVLRVSCDHVFHALCFSELMQHSAEDGVQCPNCRAPCTAVSTWLYMIPIASTANVGTATASAEDPEQANAVNTPVPTEDGWDSEEEPFHSPQPSPHEDEEEDDGRSRQSFAWWPVPRHRSGPHAGEPVAEATYHSQVRLRQGMGLLIDPGSYGNLVGSEWLADAREIVHNHSKEILTQSRRNPMHVGGIGKGHQTCIRDCLVPLALRRSDGTMQEADYAAPVVEESSAPALLGLRSLKRHNAILDMSRNMLHLLPDDTQAELVLPTGAESFPLEQSESGHLLLPFTDFVGLRQSRFERPNPRLVHLFADDANAESMAAVQIETRSKAVAPSAKEGSSSPAKAKASEPNAPAAASAASSASTVPRVVIPQITPKGEPRPAKPAASAGPKATPRGSVGTAIAAGPKPPAHPRETGDQDEE</sequence>
<accession>A0ABP0RI39</accession>
<keyword evidence="6" id="KW-0472">Membrane</keyword>
<dbReference type="Proteomes" id="UP001642484">
    <property type="component" value="Unassembled WGS sequence"/>
</dbReference>
<keyword evidence="9" id="KW-1185">Reference proteome</keyword>
<feature type="compositionally biased region" description="Basic and acidic residues" evidence="5">
    <location>
        <begin position="991"/>
        <end position="1001"/>
    </location>
</feature>
<keyword evidence="1" id="KW-0479">Metal-binding</keyword>
<keyword evidence="6" id="KW-0812">Transmembrane</keyword>
<evidence type="ECO:0000256" key="1">
    <source>
        <dbReference type="ARBA" id="ARBA00022723"/>
    </source>
</evidence>
<evidence type="ECO:0000256" key="5">
    <source>
        <dbReference type="SAM" id="MobiDB-lite"/>
    </source>
</evidence>
<feature type="domain" description="RING-type" evidence="7">
    <location>
        <begin position="572"/>
        <end position="617"/>
    </location>
</feature>
<gene>
    <name evidence="8" type="ORF">CCMP2556_LOCUS47213</name>
</gene>
<dbReference type="InterPro" id="IPR013083">
    <property type="entry name" value="Znf_RING/FYVE/PHD"/>
</dbReference>
<organism evidence="8 9">
    <name type="scientific">Durusdinium trenchii</name>
    <dbReference type="NCBI Taxonomy" id="1381693"/>
    <lineage>
        <taxon>Eukaryota</taxon>
        <taxon>Sar</taxon>
        <taxon>Alveolata</taxon>
        <taxon>Dinophyceae</taxon>
        <taxon>Suessiales</taxon>
        <taxon>Symbiodiniaceae</taxon>
        <taxon>Durusdinium</taxon>
    </lineage>
</organism>
<evidence type="ECO:0000256" key="6">
    <source>
        <dbReference type="SAM" id="Phobius"/>
    </source>
</evidence>
<evidence type="ECO:0000313" key="8">
    <source>
        <dbReference type="EMBL" id="CAK9099815.1"/>
    </source>
</evidence>
<name>A0ABP0RI39_9DINO</name>
<dbReference type="SMART" id="SM00184">
    <property type="entry name" value="RING"/>
    <property type="match status" value="1"/>
</dbReference>
<dbReference type="PANTHER" id="PTHR45969">
    <property type="entry name" value="RING ZINC FINGER PROTEIN-RELATED"/>
    <property type="match status" value="1"/>
</dbReference>
<keyword evidence="3" id="KW-0862">Zinc</keyword>
<feature type="region of interest" description="Disordered" evidence="5">
    <location>
        <begin position="309"/>
        <end position="355"/>
    </location>
</feature>
<keyword evidence="2 4" id="KW-0863">Zinc-finger</keyword>
<evidence type="ECO:0000256" key="3">
    <source>
        <dbReference type="ARBA" id="ARBA00022833"/>
    </source>
</evidence>